<keyword evidence="1" id="KW-0547">Nucleotide-binding</keyword>
<gene>
    <name evidence="5" type="ORF">SAMN04487993_1010118</name>
</gene>
<dbReference type="InterPro" id="IPR002586">
    <property type="entry name" value="CobQ/CobB/MinD/ParA_Nub-bd_dom"/>
</dbReference>
<feature type="compositionally biased region" description="Low complexity" evidence="3">
    <location>
        <begin position="30"/>
        <end position="42"/>
    </location>
</feature>
<feature type="compositionally biased region" description="Low complexity" evidence="3">
    <location>
        <begin position="87"/>
        <end position="102"/>
    </location>
</feature>
<dbReference type="Proteomes" id="UP000199093">
    <property type="component" value="Unassembled WGS sequence"/>
</dbReference>
<sequence length="368" mass="40296">MTMSERRPFRRRNRPEDTPPPAPTPRPDPQAEALAKAQAQAEAQREAEADAEDQRRRAEAAGDQARRQAEAAAQAQADAEAEEQQRQAEAAARTRAQAAAEARAAREAENARAQVEADAASAPIPGTDQRWSALTPFPVDLAHLDRHRIVTARREDPAHTAFDILRTKLVQTLAERGWSRVAITSPTKDCGKTFTAANLAISLSRQEALRTVLLDCDLRRPSLHKVMGVKTPGSMGDMLRGRVPAEQHLLRMGPNSFHAGPNLAFGFNHIPESYPAELLQDPGTATALAALQERLKPDVMLFDLPPALYFDDVMAFRAQFDGVLLVIGGGLSTEKEIREVERRLGDQTPLLGMILNKAEGTNLGKYGY</sequence>
<keyword evidence="2" id="KW-0067">ATP-binding</keyword>
<dbReference type="EMBL" id="FNEJ01000010">
    <property type="protein sequence ID" value="SDI80734.1"/>
    <property type="molecule type" value="Genomic_DNA"/>
</dbReference>
<feature type="compositionally biased region" description="Pro residues" evidence="3">
    <location>
        <begin position="18"/>
        <end position="28"/>
    </location>
</feature>
<dbReference type="Pfam" id="PF01656">
    <property type="entry name" value="CbiA"/>
    <property type="match status" value="1"/>
</dbReference>
<evidence type="ECO:0000259" key="4">
    <source>
        <dbReference type="Pfam" id="PF01656"/>
    </source>
</evidence>
<dbReference type="PANTHER" id="PTHR32309">
    <property type="entry name" value="TYROSINE-PROTEIN KINASE"/>
    <property type="match status" value="1"/>
</dbReference>
<evidence type="ECO:0000313" key="5">
    <source>
        <dbReference type="EMBL" id="SDI80734.1"/>
    </source>
</evidence>
<evidence type="ECO:0000256" key="2">
    <source>
        <dbReference type="ARBA" id="ARBA00022840"/>
    </source>
</evidence>
<reference evidence="5 6" key="1">
    <citation type="submission" date="2016-10" db="EMBL/GenBank/DDBJ databases">
        <authorList>
            <person name="de Groot N.N."/>
        </authorList>
    </citation>
    <scope>NUCLEOTIDE SEQUENCE [LARGE SCALE GENOMIC DNA]</scope>
    <source>
        <strain evidence="5 6">DSM 26424</strain>
    </source>
</reference>
<name>A0A1G8NKI0_9RHOB</name>
<dbReference type="PANTHER" id="PTHR32309:SF31">
    <property type="entry name" value="CAPSULAR EXOPOLYSACCHARIDE FAMILY"/>
    <property type="match status" value="1"/>
</dbReference>
<dbReference type="CDD" id="cd05387">
    <property type="entry name" value="BY-kinase"/>
    <property type="match status" value="1"/>
</dbReference>
<dbReference type="STRING" id="555512.SAMN04487993_1010118"/>
<dbReference type="InterPro" id="IPR050445">
    <property type="entry name" value="Bact_polysacc_biosynth/exp"/>
</dbReference>
<accession>A0A1G8NKI0</accession>
<dbReference type="RefSeq" id="WP_242656726.1">
    <property type="nucleotide sequence ID" value="NZ_FNEJ01000010.1"/>
</dbReference>
<proteinExistence type="predicted"/>
<protein>
    <submittedName>
        <fullName evidence="5">Chromosome partitioning ATPase, Mrp family, contains Fe-S cluster</fullName>
    </submittedName>
</protein>
<evidence type="ECO:0000256" key="3">
    <source>
        <dbReference type="SAM" id="MobiDB-lite"/>
    </source>
</evidence>
<evidence type="ECO:0000313" key="6">
    <source>
        <dbReference type="Proteomes" id="UP000199093"/>
    </source>
</evidence>
<dbReference type="InterPro" id="IPR005702">
    <property type="entry name" value="Wzc-like_C"/>
</dbReference>
<dbReference type="AlphaFoldDB" id="A0A1G8NKI0"/>
<feature type="region of interest" description="Disordered" evidence="3">
    <location>
        <begin position="1"/>
        <end position="129"/>
    </location>
</feature>
<keyword evidence="6" id="KW-1185">Reference proteome</keyword>
<dbReference type="InterPro" id="IPR027417">
    <property type="entry name" value="P-loop_NTPase"/>
</dbReference>
<dbReference type="SUPFAM" id="SSF52540">
    <property type="entry name" value="P-loop containing nucleoside triphosphate hydrolases"/>
    <property type="match status" value="1"/>
</dbReference>
<evidence type="ECO:0000256" key="1">
    <source>
        <dbReference type="ARBA" id="ARBA00022741"/>
    </source>
</evidence>
<feature type="domain" description="CobQ/CobB/MinD/ParA nucleotide binding" evidence="4">
    <location>
        <begin position="181"/>
        <end position="363"/>
    </location>
</feature>
<organism evidence="5 6">
    <name type="scientific">Salipiger marinus</name>
    <dbReference type="NCBI Taxonomy" id="555512"/>
    <lineage>
        <taxon>Bacteria</taxon>
        <taxon>Pseudomonadati</taxon>
        <taxon>Pseudomonadota</taxon>
        <taxon>Alphaproteobacteria</taxon>
        <taxon>Rhodobacterales</taxon>
        <taxon>Roseobacteraceae</taxon>
        <taxon>Salipiger</taxon>
    </lineage>
</organism>
<dbReference type="Gene3D" id="3.40.50.300">
    <property type="entry name" value="P-loop containing nucleotide triphosphate hydrolases"/>
    <property type="match status" value="1"/>
</dbReference>
<feature type="compositionally biased region" description="Basic and acidic residues" evidence="3">
    <location>
        <begin position="43"/>
        <end position="69"/>
    </location>
</feature>